<evidence type="ECO:0000313" key="2">
    <source>
        <dbReference type="Proteomes" id="UP000076532"/>
    </source>
</evidence>
<name>A0A166PW41_9AGAM</name>
<accession>A0A166PW41</accession>
<keyword evidence="2" id="KW-1185">Reference proteome</keyword>
<organism evidence="1 2">
    <name type="scientific">Athelia psychrophila</name>
    <dbReference type="NCBI Taxonomy" id="1759441"/>
    <lineage>
        <taxon>Eukaryota</taxon>
        <taxon>Fungi</taxon>
        <taxon>Dikarya</taxon>
        <taxon>Basidiomycota</taxon>
        <taxon>Agaricomycotina</taxon>
        <taxon>Agaricomycetes</taxon>
        <taxon>Agaricomycetidae</taxon>
        <taxon>Atheliales</taxon>
        <taxon>Atheliaceae</taxon>
        <taxon>Athelia</taxon>
    </lineage>
</organism>
<dbReference type="Proteomes" id="UP000076532">
    <property type="component" value="Unassembled WGS sequence"/>
</dbReference>
<evidence type="ECO:0000313" key="1">
    <source>
        <dbReference type="EMBL" id="KZP26509.1"/>
    </source>
</evidence>
<dbReference type="AlphaFoldDB" id="A0A166PW41"/>
<proteinExistence type="predicted"/>
<reference evidence="1 2" key="1">
    <citation type="journal article" date="2016" name="Mol. Biol. Evol.">
        <title>Comparative Genomics of Early-Diverging Mushroom-Forming Fungi Provides Insights into the Origins of Lignocellulose Decay Capabilities.</title>
        <authorList>
            <person name="Nagy L.G."/>
            <person name="Riley R."/>
            <person name="Tritt A."/>
            <person name="Adam C."/>
            <person name="Daum C."/>
            <person name="Floudas D."/>
            <person name="Sun H."/>
            <person name="Yadav J.S."/>
            <person name="Pangilinan J."/>
            <person name="Larsson K.H."/>
            <person name="Matsuura K."/>
            <person name="Barry K."/>
            <person name="Labutti K."/>
            <person name="Kuo R."/>
            <person name="Ohm R.A."/>
            <person name="Bhattacharya S.S."/>
            <person name="Shirouzu T."/>
            <person name="Yoshinaga Y."/>
            <person name="Martin F.M."/>
            <person name="Grigoriev I.V."/>
            <person name="Hibbett D.S."/>
        </authorList>
    </citation>
    <scope>NUCLEOTIDE SEQUENCE [LARGE SCALE GENOMIC DNA]</scope>
    <source>
        <strain evidence="1 2">CBS 109695</strain>
    </source>
</reference>
<sequence length="203" mass="21958">MSDACQLDSNLGRGRICAAARRRTSNQASLYVLKSRFPGDGLIPSVCPPRPLLGELASPLYLGGARKNSSGCAQERRSQWAPRENVQWAPRENFVSAPALCHGELCQTEGDKHIRGPHIRAAEPLTTSIASILGVHTNVLPIAGRSAGKPSCQDVFDFCAGRELPIVEVQAVAITGSCFERYSSARLIICCARSKRDRERGNS</sequence>
<protein>
    <submittedName>
        <fullName evidence="1">Uncharacterized protein</fullName>
    </submittedName>
</protein>
<dbReference type="EMBL" id="KV417514">
    <property type="protein sequence ID" value="KZP26509.1"/>
    <property type="molecule type" value="Genomic_DNA"/>
</dbReference>
<gene>
    <name evidence="1" type="ORF">FIBSPDRAFT_928664</name>
</gene>